<dbReference type="PANTHER" id="PTHR45726:SF3">
    <property type="entry name" value="LEUKOTRIENE A-4 HYDROLASE"/>
    <property type="match status" value="1"/>
</dbReference>
<dbReference type="InterPro" id="IPR034015">
    <property type="entry name" value="M1_LTA4H"/>
</dbReference>
<dbReference type="InterPro" id="IPR045357">
    <property type="entry name" value="Aminopeptidase_N-like_N"/>
</dbReference>
<dbReference type="STRING" id="51028.A0A0N4V5L8"/>
<keyword evidence="14" id="KW-1185">Reference proteome</keyword>
<organism evidence="15">
    <name type="scientific">Enterobius vermicularis</name>
    <name type="common">Human pinworm</name>
    <dbReference type="NCBI Taxonomy" id="51028"/>
    <lineage>
        <taxon>Eukaryota</taxon>
        <taxon>Metazoa</taxon>
        <taxon>Ecdysozoa</taxon>
        <taxon>Nematoda</taxon>
        <taxon>Chromadorea</taxon>
        <taxon>Rhabditida</taxon>
        <taxon>Spirurina</taxon>
        <taxon>Oxyuridomorpha</taxon>
        <taxon>Oxyuroidea</taxon>
        <taxon>Oxyuridae</taxon>
        <taxon>Enterobius</taxon>
    </lineage>
</organism>
<evidence type="ECO:0000256" key="6">
    <source>
        <dbReference type="ARBA" id="ARBA00022801"/>
    </source>
</evidence>
<evidence type="ECO:0000256" key="7">
    <source>
        <dbReference type="ARBA" id="ARBA00022833"/>
    </source>
</evidence>
<sequence>MLASTATCRMRDPSSNANIDKAVVKKIFLRWDVDFDKRRIFGTASLDVDIIDPTNILVFDSRGLEIKSVSSNGKPVKFDVEDTGILGEKITVFVGSRVVGETVSVVFEYATGEGKNCTALLFLTADQTEDKKGPYLYSQCQSIHARSLLPCMDTPSVKQTYEAEVALQIVRVPKGLVCLMSAIANGAPVEEENHVTFRFNQPVPIPSYLIAIVAGVLEKRDISERCAVWSEPSVVDKAHFEFSETEEFLKAAESLVGKYVWGRCDLVVLPSSFPFGGMENPCLIFVTPTLLAGDKSLANVITHEIAHSWTGNLVTNANWEHFWLNEGFTVFLERKILGRLKGEETRQFDAQTGWEDELLRCVKERFSDQHPFTKLIPSLQGIDPDDVFSTIPYEKGSAFLMYIEQQLGDVTRFEKFLRSYVEKYAYKSILTSHWKSFLYHSFEDKKEILDSVDWDGWLYSPGVPPVKPSYDGRLLTAARDLANQWMKAESSDLEKFEASSFKSLSPHQQIKMLDYIRGADALEHEKLKKLETLYGLSKTGNSEILYRWIEIGIKAQWKEILPLAFKFVSSQGRLKFVRPLYSKLFLWTESAGKAIHLFQENARYMHPITASVIAKLIPK</sequence>
<feature type="binding site" evidence="10">
    <location>
        <begin position="573"/>
        <end position="575"/>
    </location>
    <ligand>
        <name>a peptide</name>
        <dbReference type="ChEBI" id="CHEBI:60466"/>
    </ligand>
</feature>
<keyword evidence="4" id="KW-0645">Protease</keyword>
<dbReference type="Gene3D" id="3.30.2010.30">
    <property type="match status" value="1"/>
</dbReference>
<feature type="binding site" evidence="10">
    <location>
        <begin position="139"/>
        <end position="141"/>
    </location>
    <ligand>
        <name>a peptide</name>
        <dbReference type="ChEBI" id="CHEBI:60466"/>
    </ligand>
</feature>
<dbReference type="SUPFAM" id="SSF55486">
    <property type="entry name" value="Metalloproteases ('zincins'), catalytic domain"/>
    <property type="match status" value="1"/>
</dbReference>
<dbReference type="InterPro" id="IPR016024">
    <property type="entry name" value="ARM-type_fold"/>
</dbReference>
<evidence type="ECO:0000256" key="8">
    <source>
        <dbReference type="ARBA" id="ARBA00023049"/>
    </source>
</evidence>
<evidence type="ECO:0000313" key="14">
    <source>
        <dbReference type="Proteomes" id="UP000274131"/>
    </source>
</evidence>
<dbReference type="InterPro" id="IPR038502">
    <property type="entry name" value="M1_LTA-4_hydro/amino_C_sf"/>
</dbReference>
<accession>A0A0N4V5L8</accession>
<dbReference type="InterPro" id="IPR001930">
    <property type="entry name" value="Peptidase_M1"/>
</dbReference>
<evidence type="ECO:0000256" key="10">
    <source>
        <dbReference type="PIRSR" id="PIRSR634015-2"/>
    </source>
</evidence>
<dbReference type="PRINTS" id="PR00756">
    <property type="entry name" value="ALADIPTASE"/>
</dbReference>
<keyword evidence="8" id="KW-0482">Metalloprotease</keyword>
<reference evidence="15" key="1">
    <citation type="submission" date="2017-02" db="UniProtKB">
        <authorList>
            <consortium name="WormBaseParasite"/>
        </authorList>
    </citation>
    <scope>IDENTIFICATION</scope>
</reference>
<evidence type="ECO:0000256" key="2">
    <source>
        <dbReference type="ARBA" id="ARBA00010136"/>
    </source>
</evidence>
<dbReference type="InterPro" id="IPR014782">
    <property type="entry name" value="Peptidase_M1_dom"/>
</dbReference>
<evidence type="ECO:0000256" key="4">
    <source>
        <dbReference type="ARBA" id="ARBA00022670"/>
    </source>
</evidence>
<dbReference type="GO" id="GO:0043171">
    <property type="term" value="P:peptide catabolic process"/>
    <property type="evidence" value="ECO:0007669"/>
    <property type="project" value="TreeGrafter"/>
</dbReference>
<dbReference type="Gene3D" id="1.10.390.10">
    <property type="entry name" value="Neutral Protease Domain 2"/>
    <property type="match status" value="1"/>
</dbReference>
<dbReference type="Gene3D" id="1.25.40.320">
    <property type="entry name" value="Peptidase M1, leukotriene A4 hydrolase/aminopeptidase C-terminal domain"/>
    <property type="match status" value="1"/>
</dbReference>
<dbReference type="EMBL" id="UXUI01008066">
    <property type="protein sequence ID" value="VDD90391.1"/>
    <property type="molecule type" value="Genomic_DNA"/>
</dbReference>
<dbReference type="GO" id="GO:0008270">
    <property type="term" value="F:zinc ion binding"/>
    <property type="evidence" value="ECO:0007669"/>
    <property type="project" value="InterPro"/>
</dbReference>
<dbReference type="OrthoDB" id="79562at2759"/>
<proteinExistence type="inferred from homology"/>
<keyword evidence="3" id="KW-0963">Cytoplasm</keyword>
<dbReference type="GO" id="GO:0005829">
    <property type="term" value="C:cytosol"/>
    <property type="evidence" value="ECO:0007669"/>
    <property type="project" value="TreeGrafter"/>
</dbReference>
<evidence type="ECO:0000256" key="9">
    <source>
        <dbReference type="PIRSR" id="PIRSR634015-1"/>
    </source>
</evidence>
<keyword evidence="6" id="KW-0378">Hydrolase</keyword>
<dbReference type="Pfam" id="PF09127">
    <property type="entry name" value="Leuk-A4-hydro_C"/>
    <property type="match status" value="1"/>
</dbReference>
<dbReference type="InterPro" id="IPR015211">
    <property type="entry name" value="Peptidase_M1_C"/>
</dbReference>
<evidence type="ECO:0000313" key="15">
    <source>
        <dbReference type="WBParaSite" id="EVEC_0000553101-mRNA-1"/>
    </source>
</evidence>
<keyword evidence="5 11" id="KW-0479">Metal-binding</keyword>
<dbReference type="Pfam" id="PF01433">
    <property type="entry name" value="Peptidase_M1"/>
    <property type="match status" value="1"/>
</dbReference>
<comment type="cofactor">
    <cofactor evidence="11">
        <name>Zn(2+)</name>
        <dbReference type="ChEBI" id="CHEBI:29105"/>
    </cofactor>
    <text evidence="11">Binds 1 zinc ion per subunit.</text>
</comment>
<evidence type="ECO:0000313" key="13">
    <source>
        <dbReference type="EMBL" id="VDD90391.1"/>
    </source>
</evidence>
<evidence type="ECO:0000256" key="11">
    <source>
        <dbReference type="PIRSR" id="PIRSR634015-3"/>
    </source>
</evidence>
<feature type="domain" description="Peptidase M1 leukotriene A4 hydrolase/aminopeptidase C-terminal" evidence="12">
    <location>
        <begin position="473"/>
        <end position="617"/>
    </location>
</feature>
<dbReference type="FunFam" id="1.10.390.10:FF:000003">
    <property type="entry name" value="Leukotriene A(4) hydrolase"/>
    <property type="match status" value="1"/>
</dbReference>
<feature type="binding site" evidence="11">
    <location>
        <position position="303"/>
    </location>
    <ligand>
        <name>Zn(2+)</name>
        <dbReference type="ChEBI" id="CHEBI:29105"/>
        <note>catalytic</note>
    </ligand>
</feature>
<dbReference type="CDD" id="cd09599">
    <property type="entry name" value="M1_LTA4H"/>
    <property type="match status" value="1"/>
</dbReference>
<feature type="binding site" evidence="11">
    <location>
        <position position="307"/>
    </location>
    <ligand>
        <name>Zn(2+)</name>
        <dbReference type="ChEBI" id="CHEBI:29105"/>
        <note>catalytic</note>
    </ligand>
</feature>
<evidence type="ECO:0000256" key="5">
    <source>
        <dbReference type="ARBA" id="ARBA00022723"/>
    </source>
</evidence>
<evidence type="ECO:0000256" key="1">
    <source>
        <dbReference type="ARBA" id="ARBA00004496"/>
    </source>
</evidence>
<dbReference type="Proteomes" id="UP000274131">
    <property type="component" value="Unassembled WGS sequence"/>
</dbReference>
<dbReference type="PANTHER" id="PTHR45726">
    <property type="entry name" value="LEUKOTRIENE A-4 HYDROLASE"/>
    <property type="match status" value="1"/>
</dbReference>
<dbReference type="InterPro" id="IPR042097">
    <property type="entry name" value="Aminopeptidase_N-like_N_sf"/>
</dbReference>
<dbReference type="GO" id="GO:0006508">
    <property type="term" value="P:proteolysis"/>
    <property type="evidence" value="ECO:0007669"/>
    <property type="project" value="UniProtKB-KW"/>
</dbReference>
<evidence type="ECO:0000259" key="12">
    <source>
        <dbReference type="SMART" id="SM01263"/>
    </source>
</evidence>
<dbReference type="Gene3D" id="2.60.40.1730">
    <property type="entry name" value="tricorn interacting facor f3 domain"/>
    <property type="match status" value="1"/>
</dbReference>
<feature type="binding site" evidence="10">
    <location>
        <begin position="274"/>
        <end position="279"/>
    </location>
    <ligand>
        <name>a peptide</name>
        <dbReference type="ChEBI" id="CHEBI:60466"/>
    </ligand>
</feature>
<dbReference type="GO" id="GO:0004301">
    <property type="term" value="F:epoxide hydrolase activity"/>
    <property type="evidence" value="ECO:0007669"/>
    <property type="project" value="TreeGrafter"/>
</dbReference>
<dbReference type="Pfam" id="PF17900">
    <property type="entry name" value="Peptidase_M1_N"/>
    <property type="match status" value="1"/>
</dbReference>
<gene>
    <name evidence="13" type="ORF">EVEC_LOCUS5142</name>
</gene>
<feature type="active site" description="Proton acceptor" evidence="9">
    <location>
        <position position="304"/>
    </location>
</feature>
<dbReference type="SMART" id="SM01263">
    <property type="entry name" value="Leuk-A4-hydro_C"/>
    <property type="match status" value="1"/>
</dbReference>
<dbReference type="SUPFAM" id="SSF63737">
    <property type="entry name" value="Leukotriene A4 hydrolase N-terminal domain"/>
    <property type="match status" value="1"/>
</dbReference>
<reference evidence="13 14" key="2">
    <citation type="submission" date="2018-10" db="EMBL/GenBank/DDBJ databases">
        <authorList>
            <consortium name="Pathogen Informatics"/>
        </authorList>
    </citation>
    <scope>NUCLEOTIDE SEQUENCE [LARGE SCALE GENOMIC DNA]</scope>
</reference>
<dbReference type="FunFam" id="3.30.2010.30:FF:000001">
    <property type="entry name" value="Leukotriene A(4) hydrolase"/>
    <property type="match status" value="1"/>
</dbReference>
<name>A0A0N4V5L8_ENTVE</name>
<dbReference type="SUPFAM" id="SSF48371">
    <property type="entry name" value="ARM repeat"/>
    <property type="match status" value="1"/>
</dbReference>
<feature type="binding site" evidence="11">
    <location>
        <position position="326"/>
    </location>
    <ligand>
        <name>Zn(2+)</name>
        <dbReference type="ChEBI" id="CHEBI:29105"/>
        <note>catalytic</note>
    </ligand>
</feature>
<dbReference type="WBParaSite" id="EVEC_0000553101-mRNA-1">
    <property type="protein sequence ID" value="EVEC_0000553101-mRNA-1"/>
    <property type="gene ID" value="EVEC_0000553101"/>
</dbReference>
<comment type="similarity">
    <text evidence="2">Belongs to the peptidase M1 family.</text>
</comment>
<protein>
    <submittedName>
        <fullName evidence="15">Leuk-A4-hydro_C domain-containing protein</fullName>
    </submittedName>
</protein>
<dbReference type="InterPro" id="IPR027268">
    <property type="entry name" value="Peptidase_M4/M1_CTD_sf"/>
</dbReference>
<dbReference type="GO" id="GO:0004177">
    <property type="term" value="F:aminopeptidase activity"/>
    <property type="evidence" value="ECO:0007669"/>
    <property type="project" value="TreeGrafter"/>
</dbReference>
<feature type="active site" description="Proton donor" evidence="9">
    <location>
        <position position="393"/>
    </location>
</feature>
<keyword evidence="7 11" id="KW-0862">Zinc</keyword>
<dbReference type="GO" id="GO:0008237">
    <property type="term" value="F:metallopeptidase activity"/>
    <property type="evidence" value="ECO:0007669"/>
    <property type="project" value="UniProtKB-KW"/>
</dbReference>
<dbReference type="InterPro" id="IPR049980">
    <property type="entry name" value="LTA4H_cat"/>
</dbReference>
<comment type="subcellular location">
    <subcellularLocation>
        <location evidence="1">Cytoplasm</location>
    </subcellularLocation>
</comment>
<dbReference type="AlphaFoldDB" id="A0A0N4V5L8"/>
<evidence type="ECO:0000256" key="3">
    <source>
        <dbReference type="ARBA" id="ARBA00022490"/>
    </source>
</evidence>